<keyword evidence="2" id="KW-1185">Reference proteome</keyword>
<comment type="caution">
    <text evidence="1">The sequence shown here is derived from an EMBL/GenBank/DDBJ whole genome shotgun (WGS) entry which is preliminary data.</text>
</comment>
<name>A0ACC0B995_CATRO</name>
<gene>
    <name evidence="1" type="ORF">M9H77_19062</name>
</gene>
<accession>A0ACC0B995</accession>
<proteinExistence type="predicted"/>
<sequence>MDDHDHEEEKSSEGDDDQQMMVMMILKEPLLNNNSSPKACFKTIPFILATEAFERGANHGISPNMILYLMDQYHMQMASGSNLLFLWSSATFLMPVLGAVAADSFAGRFRMICFGSVVMLVKYRVVKNILFDCYMFDKKSLRETFLVKGMMLLLLTSLIPQARPSECKRDFNNNCVPATFLQLLLLCSCFGLLSIGAGGIRSSCLAFGADQLEKVVQKRDPRALEHYFSWYYASCMFSIFIASICIVYIQENIGWKAGFGVPVILVFLSALSFFVGSPFYVKPLLGKTYKNIISKCKHVSPQERVATSSKCLNRACIIIDAQKDLTADGMAIDPWSLCTVDQVEDLKTLLTVIPLWSSGMLIRLFWYHSVICITLWVALYHRAILPMASRIVGKPVHLSTRQRMGTGIFLSCLSMMAIAIIENIRRNRAIRQGKMSARGLIPQYCLNGLAEGLSFTAQNEFYYSESPKSMASIGSTMCALGFSVANLVASLVMSTVDNVTKRGGKESWVSSNINKGHYDYYFCFLVSLSIINMIYFLICSKFYGPCKGEKVETLDED</sequence>
<evidence type="ECO:0000313" key="1">
    <source>
        <dbReference type="EMBL" id="KAI5669209.1"/>
    </source>
</evidence>
<protein>
    <submittedName>
        <fullName evidence="1">Uncharacterized protein</fullName>
    </submittedName>
</protein>
<evidence type="ECO:0000313" key="2">
    <source>
        <dbReference type="Proteomes" id="UP001060085"/>
    </source>
</evidence>
<reference evidence="2" key="1">
    <citation type="journal article" date="2023" name="Nat. Plants">
        <title>Single-cell RNA sequencing provides a high-resolution roadmap for understanding the multicellular compartmentation of specialized metabolism.</title>
        <authorList>
            <person name="Sun S."/>
            <person name="Shen X."/>
            <person name="Li Y."/>
            <person name="Li Y."/>
            <person name="Wang S."/>
            <person name="Li R."/>
            <person name="Zhang H."/>
            <person name="Shen G."/>
            <person name="Guo B."/>
            <person name="Wei J."/>
            <person name="Xu J."/>
            <person name="St-Pierre B."/>
            <person name="Chen S."/>
            <person name="Sun C."/>
        </authorList>
    </citation>
    <scope>NUCLEOTIDE SEQUENCE [LARGE SCALE GENOMIC DNA]</scope>
</reference>
<dbReference type="Proteomes" id="UP001060085">
    <property type="component" value="Linkage Group LG04"/>
</dbReference>
<organism evidence="1 2">
    <name type="scientific">Catharanthus roseus</name>
    <name type="common">Madagascar periwinkle</name>
    <name type="synonym">Vinca rosea</name>
    <dbReference type="NCBI Taxonomy" id="4058"/>
    <lineage>
        <taxon>Eukaryota</taxon>
        <taxon>Viridiplantae</taxon>
        <taxon>Streptophyta</taxon>
        <taxon>Embryophyta</taxon>
        <taxon>Tracheophyta</taxon>
        <taxon>Spermatophyta</taxon>
        <taxon>Magnoliopsida</taxon>
        <taxon>eudicotyledons</taxon>
        <taxon>Gunneridae</taxon>
        <taxon>Pentapetalae</taxon>
        <taxon>asterids</taxon>
        <taxon>lamiids</taxon>
        <taxon>Gentianales</taxon>
        <taxon>Apocynaceae</taxon>
        <taxon>Rauvolfioideae</taxon>
        <taxon>Vinceae</taxon>
        <taxon>Catharanthinae</taxon>
        <taxon>Catharanthus</taxon>
    </lineage>
</organism>
<dbReference type="EMBL" id="CM044704">
    <property type="protein sequence ID" value="KAI5669209.1"/>
    <property type="molecule type" value="Genomic_DNA"/>
</dbReference>